<comment type="caution">
    <text evidence="1">The sequence shown here is derived from an EMBL/GenBank/DDBJ whole genome shotgun (WGS) entry which is preliminary data.</text>
</comment>
<keyword evidence="2" id="KW-1185">Reference proteome</keyword>
<reference evidence="1 2" key="1">
    <citation type="journal article" date="2019" name="Sci. Rep.">
        <title>Orb-weaving spider Araneus ventricosus genome elucidates the spidroin gene catalogue.</title>
        <authorList>
            <person name="Kono N."/>
            <person name="Nakamura H."/>
            <person name="Ohtoshi R."/>
            <person name="Moran D.A.P."/>
            <person name="Shinohara A."/>
            <person name="Yoshida Y."/>
            <person name="Fujiwara M."/>
            <person name="Mori M."/>
            <person name="Tomita M."/>
            <person name="Arakawa K."/>
        </authorList>
    </citation>
    <scope>NUCLEOTIDE SEQUENCE [LARGE SCALE GENOMIC DNA]</scope>
</reference>
<organism evidence="1 2">
    <name type="scientific">Araneus ventricosus</name>
    <name type="common">Orbweaver spider</name>
    <name type="synonym">Epeira ventricosa</name>
    <dbReference type="NCBI Taxonomy" id="182803"/>
    <lineage>
        <taxon>Eukaryota</taxon>
        <taxon>Metazoa</taxon>
        <taxon>Ecdysozoa</taxon>
        <taxon>Arthropoda</taxon>
        <taxon>Chelicerata</taxon>
        <taxon>Arachnida</taxon>
        <taxon>Araneae</taxon>
        <taxon>Araneomorphae</taxon>
        <taxon>Entelegynae</taxon>
        <taxon>Araneoidea</taxon>
        <taxon>Araneidae</taxon>
        <taxon>Araneus</taxon>
    </lineage>
</organism>
<dbReference type="AlphaFoldDB" id="A0A4Y2SBV6"/>
<sequence>MWIQLREKEEINDDVLINDFLSLDSEAETSETLTEFDILDSLKNKNNTAMNCDEDEDDEDENDHDAEINKLRMMKCSNNFKQSDADYSLKKICLKGFLGALQRCETYYERNPFFKQRTQTKLTDFISN</sequence>
<accession>A0A4Y2SBV6</accession>
<evidence type="ECO:0000313" key="2">
    <source>
        <dbReference type="Proteomes" id="UP000499080"/>
    </source>
</evidence>
<dbReference type="OrthoDB" id="6449114at2759"/>
<dbReference type="EMBL" id="BGPR01020906">
    <property type="protein sequence ID" value="GBN85714.1"/>
    <property type="molecule type" value="Genomic_DNA"/>
</dbReference>
<dbReference type="Proteomes" id="UP000499080">
    <property type="component" value="Unassembled WGS sequence"/>
</dbReference>
<proteinExistence type="predicted"/>
<protein>
    <submittedName>
        <fullName evidence="1">Uncharacterized protein</fullName>
    </submittedName>
</protein>
<gene>
    <name evidence="1" type="ORF">AVEN_1011_1</name>
</gene>
<evidence type="ECO:0000313" key="1">
    <source>
        <dbReference type="EMBL" id="GBN85714.1"/>
    </source>
</evidence>
<name>A0A4Y2SBV6_ARAVE</name>